<dbReference type="PANTHER" id="PTHR10642:SF26">
    <property type="entry name" value="RIBONUCLEASE H1"/>
    <property type="match status" value="1"/>
</dbReference>
<reference evidence="9" key="1">
    <citation type="journal article" date="2014" name="PLoS ONE">
        <title>Transcriptome-Based Identification of ABC Transporters in the Western Tarnished Plant Bug Lygus hesperus.</title>
        <authorList>
            <person name="Hull J.J."/>
            <person name="Chaney K."/>
            <person name="Geib S.M."/>
            <person name="Fabrick J.A."/>
            <person name="Brent C.S."/>
            <person name="Walsh D."/>
            <person name="Lavine L.C."/>
        </authorList>
    </citation>
    <scope>NUCLEOTIDE SEQUENCE</scope>
</reference>
<dbReference type="InterPro" id="IPR002156">
    <property type="entry name" value="RNaseH_domain"/>
</dbReference>
<dbReference type="InterPro" id="IPR036397">
    <property type="entry name" value="RNaseH_sf"/>
</dbReference>
<evidence type="ECO:0000256" key="1">
    <source>
        <dbReference type="ARBA" id="ARBA00000077"/>
    </source>
</evidence>
<name>A0A0A9XF39_LYGHE</name>
<feature type="non-terminal residue" evidence="9">
    <location>
        <position position="1"/>
    </location>
</feature>
<evidence type="ECO:0000256" key="7">
    <source>
        <dbReference type="ARBA" id="ARBA00022801"/>
    </source>
</evidence>
<dbReference type="PANTHER" id="PTHR10642">
    <property type="entry name" value="RIBONUCLEASE H1"/>
    <property type="match status" value="1"/>
</dbReference>
<accession>A0A0A9XF39</accession>
<keyword evidence="7" id="KW-0378">Hydrolase</keyword>
<evidence type="ECO:0000256" key="3">
    <source>
        <dbReference type="ARBA" id="ARBA00012180"/>
    </source>
</evidence>
<dbReference type="Gene3D" id="3.30.420.10">
    <property type="entry name" value="Ribonuclease H-like superfamily/Ribonuclease H"/>
    <property type="match status" value="1"/>
</dbReference>
<comment type="catalytic activity">
    <reaction evidence="1">
        <text>Endonucleolytic cleavage to 5'-phosphomonoester.</text>
        <dbReference type="EC" id="3.1.26.4"/>
    </reaction>
</comment>
<dbReference type="EMBL" id="GBHO01026176">
    <property type="protein sequence ID" value="JAG17428.1"/>
    <property type="molecule type" value="Transcribed_RNA"/>
</dbReference>
<comment type="similarity">
    <text evidence="2">Belongs to the RNase H family.</text>
</comment>
<evidence type="ECO:0000256" key="6">
    <source>
        <dbReference type="ARBA" id="ARBA00022759"/>
    </source>
</evidence>
<evidence type="ECO:0000313" key="9">
    <source>
        <dbReference type="EMBL" id="JAG17428.1"/>
    </source>
</evidence>
<evidence type="ECO:0000259" key="8">
    <source>
        <dbReference type="PROSITE" id="PS50879"/>
    </source>
</evidence>
<reference evidence="9" key="2">
    <citation type="submission" date="2014-07" db="EMBL/GenBank/DDBJ databases">
        <authorList>
            <person name="Hull J."/>
        </authorList>
    </citation>
    <scope>NUCLEOTIDE SEQUENCE</scope>
</reference>
<evidence type="ECO:0000256" key="5">
    <source>
        <dbReference type="ARBA" id="ARBA00022723"/>
    </source>
</evidence>
<gene>
    <name evidence="9" type="primary">gag-pol_75</name>
    <name evidence="9" type="ORF">CM83_3873</name>
</gene>
<sequence length="395" mass="45278">AEYIFEGFDGGSIERSQLRSLSIEVLTSNRWDHKPSPPTVNSFVEYDNDKVINMYVSRVPPRFKLHYSSLILPIKVLYFRPNDRDFVGVDSTLTSYIKTRWPQSKSIYTDGSKNGGIVGCAYYSPAEGAQAQFKLPSETTSFNAEVIAIIKAVEYVLTLSHYNTSHYIILTDSMSCLKKISAPNIRRSDNPLIGLLITLLTQGVTSNIQFILLWIRGHSGIQGNEIVDGLARRASLLGIASNVTIPVSDYFTLIAKRSQEDWQQQYVNNPKNTGQFYRNIQTTAPHRPWFKGYTVSKPFCRIISRMRTNHGVCDQYLHRFNRQEDPECNRCGDPCGNLEHLVMTCPLFYLERDEMFRKLSMVVVFPTNYSSLLATRNFIVYKIIYEYIQECNIYV</sequence>
<dbReference type="PROSITE" id="PS50879">
    <property type="entry name" value="RNASE_H_1"/>
    <property type="match status" value="1"/>
</dbReference>
<dbReference type="GO" id="GO:0046872">
    <property type="term" value="F:metal ion binding"/>
    <property type="evidence" value="ECO:0007669"/>
    <property type="project" value="UniProtKB-KW"/>
</dbReference>
<dbReference type="CDD" id="cd09276">
    <property type="entry name" value="Rnase_HI_RT_non_LTR"/>
    <property type="match status" value="1"/>
</dbReference>
<keyword evidence="5" id="KW-0479">Metal-binding</keyword>
<dbReference type="GO" id="GO:0043137">
    <property type="term" value="P:DNA replication, removal of RNA primer"/>
    <property type="evidence" value="ECO:0007669"/>
    <property type="project" value="TreeGrafter"/>
</dbReference>
<proteinExistence type="inferred from homology"/>
<keyword evidence="6" id="KW-0255">Endonuclease</keyword>
<organism evidence="9">
    <name type="scientific">Lygus hesperus</name>
    <name type="common">Western plant bug</name>
    <dbReference type="NCBI Taxonomy" id="30085"/>
    <lineage>
        <taxon>Eukaryota</taxon>
        <taxon>Metazoa</taxon>
        <taxon>Ecdysozoa</taxon>
        <taxon>Arthropoda</taxon>
        <taxon>Hexapoda</taxon>
        <taxon>Insecta</taxon>
        <taxon>Pterygota</taxon>
        <taxon>Neoptera</taxon>
        <taxon>Paraneoptera</taxon>
        <taxon>Hemiptera</taxon>
        <taxon>Heteroptera</taxon>
        <taxon>Panheteroptera</taxon>
        <taxon>Cimicomorpha</taxon>
        <taxon>Miridae</taxon>
        <taxon>Mirini</taxon>
        <taxon>Lygus</taxon>
    </lineage>
</organism>
<keyword evidence="4" id="KW-0540">Nuclease</keyword>
<dbReference type="EC" id="3.1.26.4" evidence="3"/>
<feature type="domain" description="RNase H type-1" evidence="8">
    <location>
        <begin position="101"/>
        <end position="236"/>
    </location>
</feature>
<dbReference type="GO" id="GO:0003676">
    <property type="term" value="F:nucleic acid binding"/>
    <property type="evidence" value="ECO:0007669"/>
    <property type="project" value="InterPro"/>
</dbReference>
<evidence type="ECO:0000256" key="2">
    <source>
        <dbReference type="ARBA" id="ARBA00005300"/>
    </source>
</evidence>
<dbReference type="AlphaFoldDB" id="A0A0A9XF39"/>
<dbReference type="InterPro" id="IPR012337">
    <property type="entry name" value="RNaseH-like_sf"/>
</dbReference>
<dbReference type="Pfam" id="PF00075">
    <property type="entry name" value="RNase_H"/>
    <property type="match status" value="1"/>
</dbReference>
<dbReference type="GO" id="GO:0004523">
    <property type="term" value="F:RNA-DNA hybrid ribonuclease activity"/>
    <property type="evidence" value="ECO:0007669"/>
    <property type="project" value="UniProtKB-EC"/>
</dbReference>
<protein>
    <recommendedName>
        <fullName evidence="3">ribonuclease H</fullName>
        <ecNumber evidence="3">3.1.26.4</ecNumber>
    </recommendedName>
</protein>
<dbReference type="SUPFAM" id="SSF53098">
    <property type="entry name" value="Ribonuclease H-like"/>
    <property type="match status" value="1"/>
</dbReference>
<evidence type="ECO:0000256" key="4">
    <source>
        <dbReference type="ARBA" id="ARBA00022722"/>
    </source>
</evidence>
<dbReference type="InterPro" id="IPR050092">
    <property type="entry name" value="RNase_H"/>
</dbReference>